<dbReference type="EnsemblPlants" id="AUR62034861-RA">
    <property type="protein sequence ID" value="AUR62034861-RA:cds"/>
    <property type="gene ID" value="AUR62034861"/>
</dbReference>
<dbReference type="PROSITE" id="PS50158">
    <property type="entry name" value="ZF_CCHC"/>
    <property type="match status" value="1"/>
</dbReference>
<accession>A0A803MT70</accession>
<dbReference type="Proteomes" id="UP000596660">
    <property type="component" value="Unplaced"/>
</dbReference>
<dbReference type="Gramene" id="AUR62034861-RA">
    <property type="protein sequence ID" value="AUR62034861-RA:cds"/>
    <property type="gene ID" value="AUR62034861"/>
</dbReference>
<sequence length="255" mass="28437">MTSLDNSGENQMEKLVNMTEKQNVEIDWIEEGGGEEEDQIELAVVGKLWTSRNVNSNELINMMKRVWNPKHGCEANVLVDVEKPLMNKVEIRTGKGSIEVPVKNEKLPVFCYVCGLLGHEEKDCDEAIVARKFSGKLRVSTPCKASKFEEKEEDSTAGSVSKRLFVKKKKYCYPKLNEEEIGDVVEKLQDVSLDLNKNMKPGNEDTQIVMITQHSEDVVSDVQGSLDLGGEVVGVASLPQVENNFEGAQNDSKCQ</sequence>
<keyword evidence="1" id="KW-0862">Zinc</keyword>
<keyword evidence="4" id="KW-1185">Reference proteome</keyword>
<dbReference type="Pfam" id="PF14392">
    <property type="entry name" value="zf-CCHC_4"/>
    <property type="match status" value="1"/>
</dbReference>
<dbReference type="PANTHER" id="PTHR31286">
    <property type="entry name" value="GLYCINE-RICH CELL WALL STRUCTURAL PROTEIN 1.8-LIKE"/>
    <property type="match status" value="1"/>
</dbReference>
<name>A0A803MT70_CHEQI</name>
<keyword evidence="1" id="KW-0863">Zinc-finger</keyword>
<evidence type="ECO:0000259" key="2">
    <source>
        <dbReference type="PROSITE" id="PS50158"/>
    </source>
</evidence>
<protein>
    <recommendedName>
        <fullName evidence="2">CCHC-type domain-containing protein</fullName>
    </recommendedName>
</protein>
<dbReference type="GO" id="GO:0003676">
    <property type="term" value="F:nucleic acid binding"/>
    <property type="evidence" value="ECO:0007669"/>
    <property type="project" value="InterPro"/>
</dbReference>
<dbReference type="InterPro" id="IPR025836">
    <property type="entry name" value="Zn_knuckle_CX2CX4HX4C"/>
</dbReference>
<reference evidence="3" key="1">
    <citation type="journal article" date="2017" name="Nature">
        <title>The genome of Chenopodium quinoa.</title>
        <authorList>
            <person name="Jarvis D.E."/>
            <person name="Ho Y.S."/>
            <person name="Lightfoot D.J."/>
            <person name="Schmoeckel S.M."/>
            <person name="Li B."/>
            <person name="Borm T.J.A."/>
            <person name="Ohyanagi H."/>
            <person name="Mineta K."/>
            <person name="Michell C.T."/>
            <person name="Saber N."/>
            <person name="Kharbatia N.M."/>
            <person name="Rupper R.R."/>
            <person name="Sharp A.R."/>
            <person name="Dally N."/>
            <person name="Boughton B.A."/>
            <person name="Woo Y.H."/>
            <person name="Gao G."/>
            <person name="Schijlen E.G.W.M."/>
            <person name="Guo X."/>
            <person name="Momin A.A."/>
            <person name="Negrao S."/>
            <person name="Al-Babili S."/>
            <person name="Gehring C."/>
            <person name="Roessner U."/>
            <person name="Jung C."/>
            <person name="Murphy K."/>
            <person name="Arold S.T."/>
            <person name="Gojobori T."/>
            <person name="van der Linden C.G."/>
            <person name="van Loo E.N."/>
            <person name="Jellen E.N."/>
            <person name="Maughan P.J."/>
            <person name="Tester M."/>
        </authorList>
    </citation>
    <scope>NUCLEOTIDE SEQUENCE [LARGE SCALE GENOMIC DNA]</scope>
    <source>
        <strain evidence="3">cv. PI 614886</strain>
    </source>
</reference>
<dbReference type="GO" id="GO:0008270">
    <property type="term" value="F:zinc ion binding"/>
    <property type="evidence" value="ECO:0007669"/>
    <property type="project" value="UniProtKB-KW"/>
</dbReference>
<keyword evidence="1" id="KW-0479">Metal-binding</keyword>
<dbReference type="InterPro" id="IPR001878">
    <property type="entry name" value="Znf_CCHC"/>
</dbReference>
<evidence type="ECO:0000313" key="4">
    <source>
        <dbReference type="Proteomes" id="UP000596660"/>
    </source>
</evidence>
<evidence type="ECO:0000313" key="3">
    <source>
        <dbReference type="EnsemblPlants" id="AUR62034861-RA:cds"/>
    </source>
</evidence>
<dbReference type="PANTHER" id="PTHR31286:SF167">
    <property type="entry name" value="OS09G0268800 PROTEIN"/>
    <property type="match status" value="1"/>
</dbReference>
<reference evidence="3" key="2">
    <citation type="submission" date="2021-03" db="UniProtKB">
        <authorList>
            <consortium name="EnsemblPlants"/>
        </authorList>
    </citation>
    <scope>IDENTIFICATION</scope>
</reference>
<dbReference type="InterPro" id="IPR040256">
    <property type="entry name" value="At4g02000-like"/>
</dbReference>
<dbReference type="AlphaFoldDB" id="A0A803MT70"/>
<evidence type="ECO:0000256" key="1">
    <source>
        <dbReference type="PROSITE-ProRule" id="PRU00047"/>
    </source>
</evidence>
<proteinExistence type="predicted"/>
<organism evidence="3 4">
    <name type="scientific">Chenopodium quinoa</name>
    <name type="common">Quinoa</name>
    <dbReference type="NCBI Taxonomy" id="63459"/>
    <lineage>
        <taxon>Eukaryota</taxon>
        <taxon>Viridiplantae</taxon>
        <taxon>Streptophyta</taxon>
        <taxon>Embryophyta</taxon>
        <taxon>Tracheophyta</taxon>
        <taxon>Spermatophyta</taxon>
        <taxon>Magnoliopsida</taxon>
        <taxon>eudicotyledons</taxon>
        <taxon>Gunneridae</taxon>
        <taxon>Pentapetalae</taxon>
        <taxon>Caryophyllales</taxon>
        <taxon>Chenopodiaceae</taxon>
        <taxon>Chenopodioideae</taxon>
        <taxon>Atripliceae</taxon>
        <taxon>Chenopodium</taxon>
    </lineage>
</organism>
<feature type="domain" description="CCHC-type" evidence="2">
    <location>
        <begin position="111"/>
        <end position="126"/>
    </location>
</feature>